<organism evidence="2 3">
    <name type="scientific">Pseudobutyrivibrio xylanivorans</name>
    <dbReference type="NCBI Taxonomy" id="185007"/>
    <lineage>
        <taxon>Bacteria</taxon>
        <taxon>Bacillati</taxon>
        <taxon>Bacillota</taxon>
        <taxon>Clostridia</taxon>
        <taxon>Lachnospirales</taxon>
        <taxon>Lachnospiraceae</taxon>
        <taxon>Pseudobutyrivibrio</taxon>
    </lineage>
</organism>
<dbReference type="GO" id="GO:0016747">
    <property type="term" value="F:acyltransferase activity, transferring groups other than amino-acyl groups"/>
    <property type="evidence" value="ECO:0007669"/>
    <property type="project" value="InterPro"/>
</dbReference>
<reference evidence="2 3" key="1">
    <citation type="submission" date="2016-10" db="EMBL/GenBank/DDBJ databases">
        <authorList>
            <person name="de Groot N.N."/>
        </authorList>
    </citation>
    <scope>NUCLEOTIDE SEQUENCE [LARGE SCALE GENOMIC DNA]</scope>
    <source>
        <strain evidence="2 3">DSM 10317</strain>
    </source>
</reference>
<dbReference type="PANTHER" id="PTHR43415">
    <property type="entry name" value="SPERMIDINE N(1)-ACETYLTRANSFERASE"/>
    <property type="match status" value="1"/>
</dbReference>
<evidence type="ECO:0000313" key="3">
    <source>
        <dbReference type="Proteomes" id="UP000199428"/>
    </source>
</evidence>
<dbReference type="PROSITE" id="PS51186">
    <property type="entry name" value="GNAT"/>
    <property type="match status" value="1"/>
</dbReference>
<name>A0A1G5S3E8_PSEXY</name>
<protein>
    <submittedName>
        <fullName evidence="2">Protein N-acetyltransferase, RimJ/RimL family</fullName>
    </submittedName>
</protein>
<gene>
    <name evidence="2" type="ORF">SAMN02910350_02515</name>
</gene>
<proteinExistence type="predicted"/>
<accession>A0A1G5S3E8</accession>
<dbReference type="RefSeq" id="WP_090163804.1">
    <property type="nucleotide sequence ID" value="NZ_FMWK01000016.1"/>
</dbReference>
<dbReference type="Proteomes" id="UP000199428">
    <property type="component" value="Unassembled WGS sequence"/>
</dbReference>
<keyword evidence="2" id="KW-0808">Transferase</keyword>
<sequence length="181" mass="20781">MFFEEENYELNGRTVTLRAPQPEDAEILIEYLKTVCDETPYLSQYGDEVKITVEDEIKFIERRNESETGYLILVFEDGEFAGNMSFERVGTSRRAKHRASIGIAFFQKNTGHGLGRLALTRLLELIKEAGYEQAELTVLEGNERAKHLYESLGFKEIGRIPKANKYDDGTYRDDILMTNPL</sequence>
<evidence type="ECO:0000313" key="2">
    <source>
        <dbReference type="EMBL" id="SCZ80853.1"/>
    </source>
</evidence>
<dbReference type="SUPFAM" id="SSF55729">
    <property type="entry name" value="Acyl-CoA N-acyltransferases (Nat)"/>
    <property type="match status" value="1"/>
</dbReference>
<dbReference type="InterPro" id="IPR000182">
    <property type="entry name" value="GNAT_dom"/>
</dbReference>
<feature type="domain" description="N-acetyltransferase" evidence="1">
    <location>
        <begin position="15"/>
        <end position="181"/>
    </location>
</feature>
<dbReference type="PANTHER" id="PTHR43415:SF3">
    <property type="entry name" value="GNAT-FAMILY ACETYLTRANSFERASE"/>
    <property type="match status" value="1"/>
</dbReference>
<dbReference type="Gene3D" id="3.40.630.30">
    <property type="match status" value="1"/>
</dbReference>
<dbReference type="EMBL" id="FMWK01000016">
    <property type="protein sequence ID" value="SCZ80853.1"/>
    <property type="molecule type" value="Genomic_DNA"/>
</dbReference>
<evidence type="ECO:0000259" key="1">
    <source>
        <dbReference type="PROSITE" id="PS51186"/>
    </source>
</evidence>
<dbReference type="InterPro" id="IPR016181">
    <property type="entry name" value="Acyl_CoA_acyltransferase"/>
</dbReference>
<dbReference type="AlphaFoldDB" id="A0A1G5S3E8"/>
<dbReference type="Pfam" id="PF13302">
    <property type="entry name" value="Acetyltransf_3"/>
    <property type="match status" value="1"/>
</dbReference>